<feature type="domain" description="EF-hand" evidence="6">
    <location>
        <begin position="46"/>
        <end position="81"/>
    </location>
</feature>
<dbReference type="SUPFAM" id="SSF47473">
    <property type="entry name" value="EF-hand"/>
    <property type="match status" value="1"/>
</dbReference>
<dbReference type="PROSITE" id="PS00018">
    <property type="entry name" value="EF_HAND_1"/>
    <property type="match status" value="1"/>
</dbReference>
<organism evidence="7">
    <name type="scientific">Strombidium rassoulzadegani</name>
    <dbReference type="NCBI Taxonomy" id="1082188"/>
    <lineage>
        <taxon>Eukaryota</taxon>
        <taxon>Sar</taxon>
        <taxon>Alveolata</taxon>
        <taxon>Ciliophora</taxon>
        <taxon>Intramacronucleata</taxon>
        <taxon>Spirotrichea</taxon>
        <taxon>Oligotrichia</taxon>
        <taxon>Strombidiidae</taxon>
        <taxon>Strombidium</taxon>
    </lineage>
</organism>
<sequence>MLRWLGFNPTDTELKDYMAMYDNANTSLIHRKEVFKIVEEKAEQPDTIEELVEAMKILDNNRDGTISVPELRWAMTHLGDRLEEQQVDDMIKEIDSENKGYVEILEFSKVCFNIKEKKGKD</sequence>
<evidence type="ECO:0000256" key="1">
    <source>
        <dbReference type="ARBA" id="ARBA00020786"/>
    </source>
</evidence>
<dbReference type="AlphaFoldDB" id="A0A7S3CSR6"/>
<name>A0A7S3CSR6_9SPIT</name>
<reference evidence="7" key="1">
    <citation type="submission" date="2021-01" db="EMBL/GenBank/DDBJ databases">
        <authorList>
            <person name="Corre E."/>
            <person name="Pelletier E."/>
            <person name="Niang G."/>
            <person name="Scheremetjew M."/>
            <person name="Finn R."/>
            <person name="Kale V."/>
            <person name="Holt S."/>
            <person name="Cochrane G."/>
            <person name="Meng A."/>
            <person name="Brown T."/>
            <person name="Cohen L."/>
        </authorList>
    </citation>
    <scope>NUCLEOTIDE SEQUENCE</scope>
    <source>
        <strain evidence="7">Ras09</strain>
    </source>
</reference>
<keyword evidence="2" id="KW-0479">Metal-binding</keyword>
<dbReference type="GO" id="GO:0016460">
    <property type="term" value="C:myosin II complex"/>
    <property type="evidence" value="ECO:0007669"/>
    <property type="project" value="TreeGrafter"/>
</dbReference>
<protein>
    <recommendedName>
        <fullName evidence="1">Calmodulin</fullName>
    </recommendedName>
</protein>
<dbReference type="PANTHER" id="PTHR23048:SF0">
    <property type="entry name" value="CALMODULIN LIKE 3"/>
    <property type="match status" value="1"/>
</dbReference>
<dbReference type="PANTHER" id="PTHR23048">
    <property type="entry name" value="MYOSIN LIGHT CHAIN 1, 3"/>
    <property type="match status" value="1"/>
</dbReference>
<keyword evidence="3" id="KW-0677">Repeat</keyword>
<proteinExistence type="predicted"/>
<dbReference type="EMBL" id="HBIA01015674">
    <property type="protein sequence ID" value="CAE0236039.1"/>
    <property type="molecule type" value="Transcribed_RNA"/>
</dbReference>
<evidence type="ECO:0000313" key="7">
    <source>
        <dbReference type="EMBL" id="CAE0236039.1"/>
    </source>
</evidence>
<keyword evidence="5" id="KW-0007">Acetylation</keyword>
<dbReference type="InterPro" id="IPR050230">
    <property type="entry name" value="CALM/Myosin/TropC-like"/>
</dbReference>
<dbReference type="InterPro" id="IPR002048">
    <property type="entry name" value="EF_hand_dom"/>
</dbReference>
<dbReference type="CDD" id="cd00051">
    <property type="entry name" value="EFh"/>
    <property type="match status" value="1"/>
</dbReference>
<dbReference type="InterPro" id="IPR018247">
    <property type="entry name" value="EF_Hand_1_Ca_BS"/>
</dbReference>
<evidence type="ECO:0000256" key="5">
    <source>
        <dbReference type="ARBA" id="ARBA00022990"/>
    </source>
</evidence>
<evidence type="ECO:0000256" key="2">
    <source>
        <dbReference type="ARBA" id="ARBA00022723"/>
    </source>
</evidence>
<dbReference type="Pfam" id="PF13499">
    <property type="entry name" value="EF-hand_7"/>
    <property type="match status" value="1"/>
</dbReference>
<accession>A0A7S3CSR6</accession>
<evidence type="ECO:0000259" key="6">
    <source>
        <dbReference type="PROSITE" id="PS50222"/>
    </source>
</evidence>
<feature type="domain" description="EF-hand" evidence="6">
    <location>
        <begin position="82"/>
        <end position="117"/>
    </location>
</feature>
<evidence type="ECO:0000256" key="4">
    <source>
        <dbReference type="ARBA" id="ARBA00022837"/>
    </source>
</evidence>
<dbReference type="FunFam" id="1.10.238.10:FF:000001">
    <property type="entry name" value="Calmodulin 1"/>
    <property type="match status" value="1"/>
</dbReference>
<gene>
    <name evidence="7" type="ORF">SRAS04492_LOCUS7846</name>
</gene>
<keyword evidence="4" id="KW-0106">Calcium</keyword>
<dbReference type="GO" id="GO:0005509">
    <property type="term" value="F:calcium ion binding"/>
    <property type="evidence" value="ECO:0007669"/>
    <property type="project" value="InterPro"/>
</dbReference>
<dbReference type="Gene3D" id="1.10.238.10">
    <property type="entry name" value="EF-hand"/>
    <property type="match status" value="1"/>
</dbReference>
<dbReference type="SMART" id="SM00054">
    <property type="entry name" value="EFh"/>
    <property type="match status" value="3"/>
</dbReference>
<dbReference type="PROSITE" id="PS50222">
    <property type="entry name" value="EF_HAND_2"/>
    <property type="match status" value="2"/>
</dbReference>
<evidence type="ECO:0000256" key="3">
    <source>
        <dbReference type="ARBA" id="ARBA00022737"/>
    </source>
</evidence>
<dbReference type="InterPro" id="IPR011992">
    <property type="entry name" value="EF-hand-dom_pair"/>
</dbReference>